<reference evidence="1 2" key="1">
    <citation type="submission" date="2018-07" db="EMBL/GenBank/DDBJ databases">
        <title>A draft genome of a endophytic bacteria, a new species of Pedobacter.</title>
        <authorList>
            <person name="Zhang Z.D."/>
            <person name="Chen Z.J."/>
        </authorList>
    </citation>
    <scope>NUCLEOTIDE SEQUENCE [LARGE SCALE GENOMIC DNA]</scope>
    <source>
        <strain evidence="1 2">RS10</strain>
    </source>
</reference>
<dbReference type="EMBL" id="QNQU01000010">
    <property type="protein sequence ID" value="RBQ06758.1"/>
    <property type="molecule type" value="Genomic_DNA"/>
</dbReference>
<proteinExistence type="predicted"/>
<dbReference type="AlphaFoldDB" id="A0A366KYU4"/>
<name>A0A366KYU4_9SPHI</name>
<organism evidence="1 2">
    <name type="scientific">Pedobacter miscanthi</name>
    <dbReference type="NCBI Taxonomy" id="2259170"/>
    <lineage>
        <taxon>Bacteria</taxon>
        <taxon>Pseudomonadati</taxon>
        <taxon>Bacteroidota</taxon>
        <taxon>Sphingobacteriia</taxon>
        <taxon>Sphingobacteriales</taxon>
        <taxon>Sphingobacteriaceae</taxon>
        <taxon>Pedobacter</taxon>
    </lineage>
</organism>
<evidence type="ECO:0000313" key="1">
    <source>
        <dbReference type="EMBL" id="RBQ06758.1"/>
    </source>
</evidence>
<protein>
    <submittedName>
        <fullName evidence="1">Uncharacterized protein</fullName>
    </submittedName>
</protein>
<keyword evidence="2" id="KW-1185">Reference proteome</keyword>
<accession>A0A366KYU4</accession>
<evidence type="ECO:0000313" key="2">
    <source>
        <dbReference type="Proteomes" id="UP000252081"/>
    </source>
</evidence>
<comment type="caution">
    <text evidence="1">The sequence shown here is derived from an EMBL/GenBank/DDBJ whole genome shotgun (WGS) entry which is preliminary data.</text>
</comment>
<dbReference type="Proteomes" id="UP000252081">
    <property type="component" value="Unassembled WGS sequence"/>
</dbReference>
<gene>
    <name evidence="1" type="ORF">DRW42_13360</name>
</gene>
<sequence length="59" mass="6583">MNSITSKALGLSAGIETNTYGSGFPMNGNKNYFQDGLTCIYLKRRDDSRMLNRLFKSKG</sequence>